<dbReference type="AlphaFoldDB" id="A0AAW0M2G5"/>
<gene>
    <name evidence="1" type="ORF">CFP56_021009</name>
</gene>
<reference evidence="1" key="3">
    <citation type="submission" date="2023-07" db="EMBL/GenBank/DDBJ databases">
        <title>An improved reference 1 genome and first organelle genomes of Quercus suber.</title>
        <authorList>
            <consortium name="Genosuber Consortium"/>
            <person name="Usie A."/>
            <person name="Serra O."/>
            <person name="Barros P."/>
        </authorList>
    </citation>
    <scope>NUCLEOTIDE SEQUENCE</scope>
    <source>
        <strain evidence="1">HL8</strain>
        <tissue evidence="1">Leaves</tissue>
    </source>
</reference>
<dbReference type="EMBL" id="PKMF04000032">
    <property type="protein sequence ID" value="KAK7856926.1"/>
    <property type="molecule type" value="Genomic_DNA"/>
</dbReference>
<accession>A0AAW0M2G5</accession>
<organism evidence="1">
    <name type="scientific">Quercus suber</name>
    <name type="common">Cork oak</name>
    <dbReference type="NCBI Taxonomy" id="58331"/>
    <lineage>
        <taxon>Eukaryota</taxon>
        <taxon>Viridiplantae</taxon>
        <taxon>Streptophyta</taxon>
        <taxon>Embryophyta</taxon>
        <taxon>Tracheophyta</taxon>
        <taxon>Spermatophyta</taxon>
        <taxon>Magnoliopsida</taxon>
        <taxon>eudicotyledons</taxon>
        <taxon>Gunneridae</taxon>
        <taxon>Pentapetalae</taxon>
        <taxon>rosids</taxon>
        <taxon>fabids</taxon>
        <taxon>Fagales</taxon>
        <taxon>Fagaceae</taxon>
        <taxon>Quercus</taxon>
    </lineage>
</organism>
<reference evidence="1" key="2">
    <citation type="journal article" date="2018" name="Sci. Data">
        <title>The draft genome sequence of cork oak.</title>
        <authorList>
            <person name="Ramos A.M."/>
            <person name="Usie A."/>
            <person name="Barbosa P."/>
            <person name="Barros P.M."/>
            <person name="Capote T."/>
            <person name="Chaves I."/>
            <person name="Simoes F."/>
            <person name="Abreu I."/>
            <person name="Carrasquinho I."/>
            <person name="Faro C."/>
            <person name="Guimaraes J.B."/>
            <person name="Mendonca D."/>
            <person name="Nobrega F."/>
            <person name="Rodrigues L."/>
            <person name="Saibo N.J.M."/>
            <person name="Varela M.C."/>
            <person name="Egas C."/>
            <person name="Matos J."/>
            <person name="Miguel C.M."/>
            <person name="Oliveira M.M."/>
            <person name="Ricardo C.P."/>
            <person name="Goncalves S."/>
        </authorList>
    </citation>
    <scope>NUCLEOTIDE SEQUENCE [LARGE SCALE GENOMIC DNA]</scope>
    <source>
        <strain evidence="1">HL8</strain>
    </source>
</reference>
<reference evidence="1" key="1">
    <citation type="submission" date="2017-12" db="EMBL/GenBank/DDBJ databases">
        <authorList>
            <person name="Barbosa P."/>
            <person name="Usie A."/>
            <person name="Ramos A.M."/>
        </authorList>
    </citation>
    <scope>NUCLEOTIDE SEQUENCE</scope>
    <source>
        <strain evidence="1">HL8</strain>
        <tissue evidence="1">Leaves</tissue>
    </source>
</reference>
<name>A0AAW0M2G5_QUESU</name>
<comment type="caution">
    <text evidence="1">The sequence shown here is derived from an EMBL/GenBank/DDBJ whole genome shotgun (WGS) entry which is preliminary data.</text>
</comment>
<evidence type="ECO:0000313" key="1">
    <source>
        <dbReference type="EMBL" id="KAK7856926.1"/>
    </source>
</evidence>
<proteinExistence type="predicted"/>
<sequence>MFGMTYKKFSNICANL</sequence>
<protein>
    <submittedName>
        <fullName evidence="1">Uncharacterized protein</fullName>
    </submittedName>
</protein>